<keyword evidence="2" id="KW-0964">Secreted</keyword>
<dbReference type="PANTHER" id="PTHR38050:SF2">
    <property type="entry name" value="FERULOYL ESTERASE C-RELATED"/>
    <property type="match status" value="1"/>
</dbReference>
<gene>
    <name evidence="8" type="ORF">OG994_18880</name>
</gene>
<evidence type="ECO:0000313" key="8">
    <source>
        <dbReference type="EMBL" id="WUP47692.1"/>
    </source>
</evidence>
<keyword evidence="7" id="KW-0624">Polysaccharide degradation</keyword>
<dbReference type="RefSeq" id="WP_328850479.1">
    <property type="nucleotide sequence ID" value="NZ_CP108084.1"/>
</dbReference>
<evidence type="ECO:0000256" key="4">
    <source>
        <dbReference type="ARBA" id="ARBA00022729"/>
    </source>
</evidence>
<protein>
    <submittedName>
        <fullName evidence="8">Alpha/beta hydrolase-fold protein</fullName>
    </submittedName>
</protein>
<dbReference type="EMBL" id="CP108084">
    <property type="protein sequence ID" value="WUP47692.1"/>
    <property type="molecule type" value="Genomic_DNA"/>
</dbReference>
<dbReference type="Gene3D" id="3.40.50.1820">
    <property type="entry name" value="alpha/beta hydrolase"/>
    <property type="match status" value="1"/>
</dbReference>
<evidence type="ECO:0000256" key="7">
    <source>
        <dbReference type="ARBA" id="ARBA00023326"/>
    </source>
</evidence>
<keyword evidence="9" id="KW-1185">Reference proteome</keyword>
<dbReference type="Proteomes" id="UP001432190">
    <property type="component" value="Chromosome"/>
</dbReference>
<dbReference type="GO" id="GO:0016787">
    <property type="term" value="F:hydrolase activity"/>
    <property type="evidence" value="ECO:0007669"/>
    <property type="project" value="UniProtKB-KW"/>
</dbReference>
<comment type="subcellular location">
    <subcellularLocation>
        <location evidence="1">Secreted</location>
    </subcellularLocation>
</comment>
<dbReference type="SUPFAM" id="SSF53474">
    <property type="entry name" value="alpha/beta-Hydrolases"/>
    <property type="match status" value="1"/>
</dbReference>
<evidence type="ECO:0000256" key="3">
    <source>
        <dbReference type="ARBA" id="ARBA00022651"/>
    </source>
</evidence>
<keyword evidence="3" id="KW-0858">Xylan degradation</keyword>
<dbReference type="Pfam" id="PF10503">
    <property type="entry name" value="Esterase_PHB"/>
    <property type="match status" value="1"/>
</dbReference>
<evidence type="ECO:0000256" key="2">
    <source>
        <dbReference type="ARBA" id="ARBA00022525"/>
    </source>
</evidence>
<organism evidence="8 9">
    <name type="scientific">Micromonospora globbae</name>
    <dbReference type="NCBI Taxonomy" id="1894969"/>
    <lineage>
        <taxon>Bacteria</taxon>
        <taxon>Bacillati</taxon>
        <taxon>Actinomycetota</taxon>
        <taxon>Actinomycetes</taxon>
        <taxon>Micromonosporales</taxon>
        <taxon>Micromonosporaceae</taxon>
        <taxon>Micromonospora</taxon>
    </lineage>
</organism>
<dbReference type="InterPro" id="IPR029058">
    <property type="entry name" value="AB_hydrolase_fold"/>
</dbReference>
<evidence type="ECO:0000313" key="9">
    <source>
        <dbReference type="Proteomes" id="UP001432190"/>
    </source>
</evidence>
<evidence type="ECO:0000256" key="6">
    <source>
        <dbReference type="ARBA" id="ARBA00023277"/>
    </source>
</evidence>
<proteinExistence type="predicted"/>
<keyword evidence="5 8" id="KW-0378">Hydrolase</keyword>
<keyword evidence="4" id="KW-0732">Signal</keyword>
<evidence type="ECO:0000256" key="5">
    <source>
        <dbReference type="ARBA" id="ARBA00022801"/>
    </source>
</evidence>
<dbReference type="InterPro" id="IPR010126">
    <property type="entry name" value="Esterase_phb"/>
</dbReference>
<keyword evidence="6" id="KW-0119">Carbohydrate metabolism</keyword>
<evidence type="ECO:0000256" key="1">
    <source>
        <dbReference type="ARBA" id="ARBA00004613"/>
    </source>
</evidence>
<dbReference type="PANTHER" id="PTHR38050">
    <property type="match status" value="1"/>
</dbReference>
<accession>A0ABZ1S0X0</accession>
<name>A0ABZ1S0X0_9ACTN</name>
<reference evidence="8" key="1">
    <citation type="submission" date="2022-10" db="EMBL/GenBank/DDBJ databases">
        <title>The complete genomes of actinobacterial strains from the NBC collection.</title>
        <authorList>
            <person name="Joergensen T.S."/>
            <person name="Alvarez Arevalo M."/>
            <person name="Sterndorff E.B."/>
            <person name="Faurdal D."/>
            <person name="Vuksanovic O."/>
            <person name="Mourched A.-S."/>
            <person name="Charusanti P."/>
            <person name="Shaw S."/>
            <person name="Blin K."/>
            <person name="Weber T."/>
        </authorList>
    </citation>
    <scope>NUCLEOTIDE SEQUENCE</scope>
    <source>
        <strain evidence="8">NBC_00256</strain>
    </source>
</reference>
<sequence length="273" mass="29567">MAPGTTGAIELDGRPFQLHVPAGYDAATKVPLVVLLHGYGSSAAQQERYFKLTPESDRRGFLYAMPDGTVDRDGKRFWNATEACCDVYGTGVDDSAYLGRLLDTVESSYSVDTTRVYLIGHSNGGFMAYRMACERSLRVTAVVSLAGAVDDDRSLCTPQRPVSVLQIHGTDDPTIRFDGGVRQGHPYPSVDTTLATWRHINGCSPQADTTAPPLDLEPRLPGAETGVTIYATGCRDGTRVELWHIKGGGHTPDLNATFGPAVLDFLYTRLSRP</sequence>
<dbReference type="InterPro" id="IPR043595">
    <property type="entry name" value="FaeB/C/D"/>
</dbReference>